<dbReference type="Pfam" id="PF06473">
    <property type="entry name" value="FGF-BP1"/>
    <property type="match status" value="1"/>
</dbReference>
<keyword evidence="4" id="KW-0732">Signal</keyword>
<evidence type="ECO:0000256" key="1">
    <source>
        <dbReference type="ARBA" id="ARBA00004613"/>
    </source>
</evidence>
<feature type="compositionally biased region" description="Low complexity" evidence="7">
    <location>
        <begin position="226"/>
        <end position="271"/>
    </location>
</feature>
<sequence length="322" mass="36232">MSATLATHISSLSYYKVVRNLTCRIMYRKRPPSLEGCIHSSLLKDPFVGLVFIKPACTSNTFKSPFYTSIMRAVCSAAFLLVCFIWATNAQAQNSSNQGNSINHIESTQNSRQQQPQKASILDEPIRFNTKAKDSCSMVISGQTNFTKLRVSCKSKGKSYRCDFLGKPNLCKAYSNNPRHYFTQVMWDMKKLHNACQGPRVYKPHMCRSASDEVQMVLHASWPKISIPKPSQASPQQKQQQQIKSSITPTKPPSSKQQPKPQQPAKPVKPAITKTVPPRKPVKTITARPTVADESQATKMAEEYCWESVQGICAYFISWFQN</sequence>
<name>A0A9Q9VYF1_CYPCA</name>
<comment type="similarity">
    <text evidence="2">Belongs to the fibroblast growth factor-binding protein family.</text>
</comment>
<evidence type="ECO:0000256" key="7">
    <source>
        <dbReference type="SAM" id="MobiDB-lite"/>
    </source>
</evidence>
<dbReference type="InterPro" id="IPR010510">
    <property type="entry name" value="FGF1-bd"/>
</dbReference>
<dbReference type="OrthoDB" id="8941648at2759"/>
<evidence type="ECO:0000256" key="5">
    <source>
        <dbReference type="ARBA" id="ARBA00023157"/>
    </source>
</evidence>
<protein>
    <submittedName>
        <fullName evidence="8">Fibroblast growth factor-binding protein 2-like</fullName>
    </submittedName>
</protein>
<proteinExistence type="inferred from homology"/>
<dbReference type="GO" id="GO:0019838">
    <property type="term" value="F:growth factor binding"/>
    <property type="evidence" value="ECO:0007669"/>
    <property type="project" value="UniProtKB-KW"/>
</dbReference>
<dbReference type="Proteomes" id="UP001155660">
    <property type="component" value="Chromosome B1"/>
</dbReference>
<dbReference type="GeneID" id="109089118"/>
<gene>
    <name evidence="8" type="primary">LOC109089118</name>
</gene>
<reference evidence="8" key="1">
    <citation type="submission" date="2025-08" db="UniProtKB">
        <authorList>
            <consortium name="RefSeq"/>
        </authorList>
    </citation>
    <scope>IDENTIFICATION</scope>
    <source>
        <tissue evidence="8">Muscle</tissue>
    </source>
</reference>
<comment type="subcellular location">
    <subcellularLocation>
        <location evidence="1">Secreted</location>
    </subcellularLocation>
</comment>
<dbReference type="GO" id="GO:0005576">
    <property type="term" value="C:extracellular region"/>
    <property type="evidence" value="ECO:0007669"/>
    <property type="project" value="UniProtKB-SubCell"/>
</dbReference>
<dbReference type="KEGG" id="ccar:109089118"/>
<feature type="region of interest" description="Disordered" evidence="7">
    <location>
        <begin position="97"/>
        <end position="122"/>
    </location>
</feature>
<dbReference type="PANTHER" id="PTHR15258:SF1">
    <property type="entry name" value="FIBROBLAST GROWTH FACTOR-BINDING PROTEIN 2"/>
    <property type="match status" value="1"/>
</dbReference>
<evidence type="ECO:0000256" key="2">
    <source>
        <dbReference type="ARBA" id="ARBA00008326"/>
    </source>
</evidence>
<keyword evidence="5" id="KW-1015">Disulfide bond</keyword>
<keyword evidence="3" id="KW-0964">Secreted</keyword>
<dbReference type="PANTHER" id="PTHR15258">
    <property type="entry name" value="FGF BINDING PROTEIN-RELATED"/>
    <property type="match status" value="1"/>
</dbReference>
<dbReference type="RefSeq" id="XP_042573498.1">
    <property type="nucleotide sequence ID" value="XM_042717564.1"/>
</dbReference>
<organism evidence="8">
    <name type="scientific">Cyprinus carpio</name>
    <name type="common">Common carp</name>
    <dbReference type="NCBI Taxonomy" id="7962"/>
    <lineage>
        <taxon>Eukaryota</taxon>
        <taxon>Metazoa</taxon>
        <taxon>Chordata</taxon>
        <taxon>Craniata</taxon>
        <taxon>Vertebrata</taxon>
        <taxon>Euteleostomi</taxon>
        <taxon>Actinopterygii</taxon>
        <taxon>Neopterygii</taxon>
        <taxon>Teleostei</taxon>
        <taxon>Ostariophysi</taxon>
        <taxon>Cypriniformes</taxon>
        <taxon>Cyprinidae</taxon>
        <taxon>Cyprininae</taxon>
        <taxon>Cyprinus</taxon>
    </lineage>
</organism>
<evidence type="ECO:0000256" key="3">
    <source>
        <dbReference type="ARBA" id="ARBA00022525"/>
    </source>
</evidence>
<feature type="region of interest" description="Disordered" evidence="7">
    <location>
        <begin position="226"/>
        <end position="290"/>
    </location>
</feature>
<dbReference type="AlphaFoldDB" id="A0A9Q9VYF1"/>
<accession>A0A9Q9VYF1</accession>
<feature type="compositionally biased region" description="Polar residues" evidence="7">
    <location>
        <begin position="104"/>
        <end position="118"/>
    </location>
</feature>
<dbReference type="GO" id="GO:0007267">
    <property type="term" value="P:cell-cell signaling"/>
    <property type="evidence" value="ECO:0007669"/>
    <property type="project" value="TreeGrafter"/>
</dbReference>
<keyword evidence="6" id="KW-0340">Growth factor binding</keyword>
<evidence type="ECO:0000256" key="6">
    <source>
        <dbReference type="ARBA" id="ARBA00023183"/>
    </source>
</evidence>
<evidence type="ECO:0000313" key="8">
    <source>
        <dbReference type="RefSeq" id="XP_042573498.1"/>
    </source>
</evidence>
<evidence type="ECO:0000256" key="4">
    <source>
        <dbReference type="ARBA" id="ARBA00022729"/>
    </source>
</evidence>